<dbReference type="EMBL" id="CP129013">
    <property type="protein sequence ID" value="WLR42311.1"/>
    <property type="molecule type" value="Genomic_DNA"/>
</dbReference>
<feature type="transmembrane region" description="Helical" evidence="1">
    <location>
        <begin position="165"/>
        <end position="187"/>
    </location>
</feature>
<organism evidence="3 4">
    <name type="scientific">Bacillus carboniphilus</name>
    <dbReference type="NCBI Taxonomy" id="86663"/>
    <lineage>
        <taxon>Bacteria</taxon>
        <taxon>Bacillati</taxon>
        <taxon>Bacillota</taxon>
        <taxon>Bacilli</taxon>
        <taxon>Bacillales</taxon>
        <taxon>Bacillaceae</taxon>
        <taxon>Bacillus</taxon>
    </lineage>
</organism>
<dbReference type="Gene3D" id="1.20.144.10">
    <property type="entry name" value="Phosphatidic acid phosphatase type 2/haloperoxidase"/>
    <property type="match status" value="1"/>
</dbReference>
<evidence type="ECO:0000313" key="3">
    <source>
        <dbReference type="EMBL" id="WLR42311.1"/>
    </source>
</evidence>
<evidence type="ECO:0000259" key="2">
    <source>
        <dbReference type="SMART" id="SM00014"/>
    </source>
</evidence>
<protein>
    <submittedName>
        <fullName evidence="3">Phosphatase PAP2 family protein</fullName>
    </submittedName>
</protein>
<dbReference type="SUPFAM" id="SSF48317">
    <property type="entry name" value="Acid phosphatase/Vanadium-dependent haloperoxidase"/>
    <property type="match status" value="1"/>
</dbReference>
<keyword evidence="1" id="KW-0472">Membrane</keyword>
<proteinExistence type="predicted"/>
<dbReference type="Proteomes" id="UP001197974">
    <property type="component" value="Chromosome"/>
</dbReference>
<dbReference type="PANTHER" id="PTHR14969:SF13">
    <property type="entry name" value="AT30094P"/>
    <property type="match status" value="1"/>
</dbReference>
<evidence type="ECO:0000256" key="1">
    <source>
        <dbReference type="SAM" id="Phobius"/>
    </source>
</evidence>
<dbReference type="InterPro" id="IPR000326">
    <property type="entry name" value="PAP2/HPO"/>
</dbReference>
<evidence type="ECO:0000313" key="4">
    <source>
        <dbReference type="Proteomes" id="UP001197974"/>
    </source>
</evidence>
<keyword evidence="4" id="KW-1185">Reference proteome</keyword>
<dbReference type="CDD" id="cd03392">
    <property type="entry name" value="PAP2_like_2"/>
    <property type="match status" value="1"/>
</dbReference>
<feature type="transmembrane region" description="Helical" evidence="1">
    <location>
        <begin position="47"/>
        <end position="67"/>
    </location>
</feature>
<dbReference type="InterPro" id="IPR036938">
    <property type="entry name" value="PAP2/HPO_sf"/>
</dbReference>
<name>A0ABY9JSD8_9BACI</name>
<accession>A0ABY9JSD8</accession>
<keyword evidence="1" id="KW-0812">Transmembrane</keyword>
<reference evidence="3 4" key="1">
    <citation type="submission" date="2023-06" db="EMBL/GenBank/DDBJ databases">
        <title>Five Gram-positive bacteria isolated from mangrove sediments in Shenzhen, Guangdong, China.</title>
        <authorList>
            <person name="Yu S."/>
            <person name="Zheng W."/>
            <person name="Huang Y."/>
        </authorList>
    </citation>
    <scope>NUCLEOTIDE SEQUENCE [LARGE SCALE GENOMIC DNA]</scope>
    <source>
        <strain evidence="3 4">SaN35-3</strain>
    </source>
</reference>
<gene>
    <name evidence="3" type="ORF">LC087_16570</name>
</gene>
<feature type="transmembrane region" description="Helical" evidence="1">
    <location>
        <begin position="74"/>
        <end position="96"/>
    </location>
</feature>
<feature type="transmembrane region" description="Helical" evidence="1">
    <location>
        <begin position="141"/>
        <end position="159"/>
    </location>
</feature>
<feature type="transmembrane region" description="Helical" evidence="1">
    <location>
        <begin position="116"/>
        <end position="134"/>
    </location>
</feature>
<sequence length="203" mass="23201">MKAFWIAFFSCISFTFLSVNVSNSPLPWDKPISSFLEPSQWLTLFDFLGSNKFVSIMGFILILYIWWKDKNYRKVIFIGSSLVLGYFAFKGLKILIGRERPLGALDEGNSFPSGQSTMSFIFFFLLCYVIRTEISNRSIRFLVYISSTLLVLFVGASRIVQGDHYASDVVGGYLTGLTITGGLLFLYEKWEIFRRDNDHSNGH</sequence>
<dbReference type="Pfam" id="PF01569">
    <property type="entry name" value="PAP2"/>
    <property type="match status" value="1"/>
</dbReference>
<dbReference type="PANTHER" id="PTHR14969">
    <property type="entry name" value="SPHINGOSINE-1-PHOSPHATE PHOSPHOHYDROLASE"/>
    <property type="match status" value="1"/>
</dbReference>
<feature type="domain" description="Phosphatidic acid phosphatase type 2/haloperoxidase" evidence="2">
    <location>
        <begin position="75"/>
        <end position="184"/>
    </location>
</feature>
<keyword evidence="1" id="KW-1133">Transmembrane helix</keyword>
<dbReference type="RefSeq" id="WP_226543207.1">
    <property type="nucleotide sequence ID" value="NZ_CP129013.1"/>
</dbReference>
<dbReference type="SMART" id="SM00014">
    <property type="entry name" value="acidPPc"/>
    <property type="match status" value="1"/>
</dbReference>